<evidence type="ECO:0000313" key="3">
    <source>
        <dbReference type="EMBL" id="AFU62946.2"/>
    </source>
</evidence>
<dbReference type="InterPro" id="IPR009288">
    <property type="entry name" value="AIG2-like_dom"/>
</dbReference>
<reference evidence="3 4" key="1">
    <citation type="journal article" date="2013" name="Genome Announc.">
        <title>Complete Genome Sequence of the Pseudomonas fluorescens Bacteriophage UFV-P2.</title>
        <authorList>
            <person name="Eller M.R."/>
            <person name="Salgado R.L."/>
            <person name="Vidigal P.M."/>
            <person name="Alves M.P."/>
            <person name="Dias R.S."/>
            <person name="de Oliveira L.L."/>
            <person name="da Silva C.C."/>
            <person name="de Carvalho A.F."/>
            <person name="De Paula S.O."/>
        </authorList>
    </citation>
    <scope>NUCLEOTIDE SEQUENCE [LARGE SCALE GENOMIC DNA]</scope>
</reference>
<comment type="similarity">
    <text evidence="1">Belongs to the gamma-glutamylcyclotransferase family.</text>
</comment>
<evidence type="ECO:0000313" key="4">
    <source>
        <dbReference type="Proteomes" id="UP000007008"/>
    </source>
</evidence>
<dbReference type="PANTHER" id="PTHR12510:SF4">
    <property type="entry name" value="GAMMA-GLUTAMYLAMINECYCLOTRANSFERASE"/>
    <property type="match status" value="1"/>
</dbReference>
<dbReference type="InterPro" id="IPR036568">
    <property type="entry name" value="GGCT-like_sf"/>
</dbReference>
<dbReference type="SUPFAM" id="SSF110857">
    <property type="entry name" value="Gamma-glutamyl cyclotransferase-like"/>
    <property type="match status" value="1"/>
</dbReference>
<dbReference type="RefSeq" id="YP_006907072.2">
    <property type="nucleotide sequence ID" value="NC_018850.2"/>
</dbReference>
<organism evidence="3 4">
    <name type="scientific">Pseudomonas phage UFV-P2</name>
    <dbReference type="NCBI Taxonomy" id="1235661"/>
    <lineage>
        <taxon>Viruses</taxon>
        <taxon>Duplodnaviria</taxon>
        <taxon>Heunggongvirae</taxon>
        <taxon>Uroviricota</taxon>
        <taxon>Caudoviricetes</taxon>
        <taxon>Vicosavirus</taxon>
        <taxon>Vicosavirus UFVP2</taxon>
    </lineage>
</organism>
<proteinExistence type="inferred from homology"/>
<dbReference type="GeneID" id="13828908"/>
<feature type="domain" description="Gamma-glutamylcyclotransferase AIG2-like" evidence="2">
    <location>
        <begin position="6"/>
        <end position="124"/>
    </location>
</feature>
<dbReference type="CDD" id="cd06661">
    <property type="entry name" value="GGCT_like"/>
    <property type="match status" value="1"/>
</dbReference>
<evidence type="ECO:0000259" key="2">
    <source>
        <dbReference type="Pfam" id="PF06094"/>
    </source>
</evidence>
<dbReference type="InterPro" id="IPR039126">
    <property type="entry name" value="GGACT"/>
</dbReference>
<accession>K0IK64</accession>
<dbReference type="Pfam" id="PF06094">
    <property type="entry name" value="GGACT"/>
    <property type="match status" value="1"/>
</dbReference>
<dbReference type="KEGG" id="vg:13828908"/>
<dbReference type="InterPro" id="IPR013024">
    <property type="entry name" value="GGCT-like"/>
</dbReference>
<dbReference type="Gene3D" id="3.10.490.10">
    <property type="entry name" value="Gamma-glutamyl cyclotransferase-like"/>
    <property type="match status" value="1"/>
</dbReference>
<name>K0IK64_9CAUD</name>
<protein>
    <recommendedName>
        <fullName evidence="2">Gamma-glutamylcyclotransferase AIG2-like domain-containing protein</fullName>
    </recommendedName>
</protein>
<sequence length="131" mass="15075">MSKTIVAVYGTLLSGLHNHTLLEMHPDEVKFLGKGLADFYAIMYSAGGFPILSFVEPEYRPVVELYEVGEKTLKLLDQLEGYPGWYDRQERNFIGQTGEKIRAFIYFQNHAQDLDVVPLGDWRKYREGGNR</sequence>
<dbReference type="OrthoDB" id="12208at10239"/>
<dbReference type="EMBL" id="JX863101">
    <property type="protein sequence ID" value="AFU62946.2"/>
    <property type="molecule type" value="Genomic_DNA"/>
</dbReference>
<evidence type="ECO:0000256" key="1">
    <source>
        <dbReference type="ARBA" id="ARBA00008861"/>
    </source>
</evidence>
<dbReference type="GO" id="GO:0061929">
    <property type="term" value="F:gamma-glutamylaminecyclotransferase activity"/>
    <property type="evidence" value="ECO:0007669"/>
    <property type="project" value="InterPro"/>
</dbReference>
<dbReference type="Proteomes" id="UP000007008">
    <property type="component" value="Segment"/>
</dbReference>
<dbReference type="PANTHER" id="PTHR12510">
    <property type="entry name" value="TROPONIN C-AKIN-1 PROTEIN"/>
    <property type="match status" value="1"/>
</dbReference>
<keyword evidence="4" id="KW-1185">Reference proteome</keyword>